<dbReference type="InterPro" id="IPR007807">
    <property type="entry name" value="TcmA/NAT10_helicase"/>
</dbReference>
<dbReference type="AlphaFoldDB" id="A0A8J4YSE3"/>
<dbReference type="Pfam" id="PF08351">
    <property type="entry name" value="TmcA_N"/>
    <property type="match status" value="1"/>
</dbReference>
<evidence type="ECO:0000256" key="4">
    <source>
        <dbReference type="ARBA" id="ARBA00022694"/>
    </source>
</evidence>
<dbReference type="PANTHER" id="PTHR10925:SF5">
    <property type="entry name" value="RNA CYTIDINE ACETYLTRANSFERASE"/>
    <property type="match status" value="1"/>
</dbReference>
<dbReference type="GO" id="GO:1904812">
    <property type="term" value="P:rRNA acetylation involved in maturation of SSU-rRNA"/>
    <property type="evidence" value="ECO:0007669"/>
    <property type="project" value="InterPro"/>
</dbReference>
<dbReference type="GO" id="GO:0030686">
    <property type="term" value="C:90S preribosome"/>
    <property type="evidence" value="ECO:0007669"/>
    <property type="project" value="TreeGrafter"/>
</dbReference>
<feature type="compositionally biased region" description="Basic and acidic residues" evidence="11">
    <location>
        <begin position="937"/>
        <end position="948"/>
    </location>
</feature>
<keyword evidence="8 10" id="KW-0012">Acyltransferase</keyword>
<dbReference type="SUPFAM" id="SSF55729">
    <property type="entry name" value="Acyl-CoA N-acyltransferases (Nat)"/>
    <property type="match status" value="1"/>
</dbReference>
<dbReference type="GO" id="GO:0005524">
    <property type="term" value="F:ATP binding"/>
    <property type="evidence" value="ECO:0007669"/>
    <property type="project" value="UniProtKB-UniRule"/>
</dbReference>
<evidence type="ECO:0000259" key="15">
    <source>
        <dbReference type="Pfam" id="PF13725"/>
    </source>
</evidence>
<evidence type="ECO:0000256" key="10">
    <source>
        <dbReference type="HAMAP-Rule" id="MF_03211"/>
    </source>
</evidence>
<dbReference type="InterPro" id="IPR032672">
    <property type="entry name" value="TmcA/NAT10/Kre33"/>
</dbReference>
<dbReference type="Pfam" id="PF13725">
    <property type="entry name" value="tRNA_bind_2"/>
    <property type="match status" value="1"/>
</dbReference>
<dbReference type="Gene3D" id="3.40.630.30">
    <property type="match status" value="2"/>
</dbReference>
<evidence type="ECO:0000256" key="2">
    <source>
        <dbReference type="ARBA" id="ARBA00022552"/>
    </source>
</evidence>
<sequence length="948" mass="105607">MTTSGCFYKETHKILGNTYKMCVLQDFEALTPNILCRTMETVEGGGLVVLLLQSLASLRQLYTLSMDVHARYRTEAHQHVVPRFNERFILSLASCPACVVMDDHLRVLPISSHLRDLQPVPLPSTSTPLSPQDQELKDLKESLKDNPPIGLLIDCAKGVLQFVVAITEKTLRTTVTLTAGRGRGKSAALGIAMAGAVALGYSNIFVTSPSPENLNTLFEFVLKGLNTMGYEEHLNYQVLRSNDLQFSKCVVRIVVNRDRQQVIQYIAASESSCLGQAELVVIDEAAAIPLPLVRQLLGPYLVFLSSTVSGYEGTGRSLSLKLIDQLRSQTKDKTSETAITAKTLKTSELGRVLHEVTLEESIRYKSGDPVEAWLHQLLCLEASLPALPSALPPPNKCQLFYVNRDTLFGYHKASVYSHQIVIKEMVYHAFLVWASERFLGQVMGLLVSSHYRNTPDDLQTLSDAPAHHLFVLLPPQDIMKGDTLPPVLGVVQVALEGKISKSSVMSALTQGEKPAGDLIPWTVSNQFQNYDFPQLSGARIVRIATHPNLQGPSRLSLTVSNQFQNYDFPQLSGARIVRIATHPNLQGQGYGSQAMTLLHDYYSEASVHADYTDSPFPEEHVARVVQDSQVSLLEEKVGPSVQTLPLLQPLAERPAEALHYLGVSYGVTNQLLNFWKRSGFTTVYLSQVSNSTTGEHTMIMLRVLGEGKAAREQSWLADLWFDFRKRVVNLLASAFKSYDCKFALNLLTNNIYKKTPEALNRVELEHHVTQGDLERLQEFVHHQCEAPFITDLLPALARLYFLRRITDFKLKPVKAVILCGVGVQRKPLQTVAEELGLTHSIVMGQMHSLITDLTKQMASHSSFSYCDILTDGKAGRKSKGGILQPTLSMQESVQKIQAKELDDREKVTQLIDVTQFGIKAMEQDRKEHTVSKRKIKLDKGEKKKLKQE</sequence>
<keyword evidence="2 10" id="KW-0698">rRNA processing</keyword>
<feature type="domain" description="N-acetyltransferase" evidence="14">
    <location>
        <begin position="556"/>
        <end position="704"/>
    </location>
</feature>
<dbReference type="Gene3D" id="3.40.50.11040">
    <property type="match status" value="1"/>
</dbReference>
<dbReference type="FunFam" id="3.40.50.300:FF:002218">
    <property type="entry name" value="tRNA(Met) cytidine acetyltransferase TmcA"/>
    <property type="match status" value="1"/>
</dbReference>
<evidence type="ECO:0000259" key="14">
    <source>
        <dbReference type="Pfam" id="PF13718"/>
    </source>
</evidence>
<keyword evidence="5 10" id="KW-0547">Nucleotide-binding</keyword>
<evidence type="ECO:0000256" key="6">
    <source>
        <dbReference type="ARBA" id="ARBA00022840"/>
    </source>
</evidence>
<dbReference type="GO" id="GO:1990883">
    <property type="term" value="F:18S rRNA cytidine N-acetyltransferase activity"/>
    <property type="evidence" value="ECO:0007669"/>
    <property type="project" value="TreeGrafter"/>
</dbReference>
<evidence type="ECO:0000256" key="9">
    <source>
        <dbReference type="ARBA" id="ARBA00068357"/>
    </source>
</evidence>
<keyword evidence="17" id="KW-1185">Reference proteome</keyword>
<comment type="similarity">
    <text evidence="10">Belongs to the RNA cytidine acetyltransferase family. NAT10 subfamily.</text>
</comment>
<evidence type="ECO:0000256" key="8">
    <source>
        <dbReference type="ARBA" id="ARBA00023315"/>
    </source>
</evidence>
<accession>A0A8J4YSE3</accession>
<evidence type="ECO:0000256" key="1">
    <source>
        <dbReference type="ARBA" id="ARBA00004604"/>
    </source>
</evidence>
<dbReference type="Pfam" id="PF05127">
    <property type="entry name" value="NAT10_TcmA_helicase"/>
    <property type="match status" value="1"/>
</dbReference>
<dbReference type="InterPro" id="IPR000182">
    <property type="entry name" value="GNAT_dom"/>
</dbReference>
<keyword evidence="3 10" id="KW-0808">Transferase</keyword>
<feature type="domain" description="TcmA/NAT10 helicase" evidence="12">
    <location>
        <begin position="177"/>
        <end position="381"/>
    </location>
</feature>
<keyword evidence="4 10" id="KW-0819">tRNA processing</keyword>
<dbReference type="EMBL" id="JACEEZ010005081">
    <property type="protein sequence ID" value="KAG0725902.1"/>
    <property type="molecule type" value="Genomic_DNA"/>
</dbReference>
<keyword evidence="7 10" id="KW-0539">Nucleus</keyword>
<evidence type="ECO:0000313" key="17">
    <source>
        <dbReference type="Proteomes" id="UP000770661"/>
    </source>
</evidence>
<proteinExistence type="inferred from homology"/>
<comment type="caution">
    <text evidence="10">Lacks conserved residue(s) required for the propagation of feature annotation.</text>
</comment>
<feature type="domain" description="N-acetyltransferase" evidence="14">
    <location>
        <begin position="441"/>
        <end position="551"/>
    </location>
</feature>
<comment type="catalytic activity">
    <reaction evidence="10">
        <text>a cytidine in 18S rRNA + acetyl-CoA + ATP + H2O = an N(4)-acetylcytidine in 18S rRNA + ADP + phosphate + CoA + H(+)</text>
        <dbReference type="Rhea" id="RHEA:51424"/>
        <dbReference type="Rhea" id="RHEA-COMP:13575"/>
        <dbReference type="Rhea" id="RHEA-COMP:13576"/>
        <dbReference type="ChEBI" id="CHEBI:15377"/>
        <dbReference type="ChEBI" id="CHEBI:15378"/>
        <dbReference type="ChEBI" id="CHEBI:30616"/>
        <dbReference type="ChEBI" id="CHEBI:43474"/>
        <dbReference type="ChEBI" id="CHEBI:57287"/>
        <dbReference type="ChEBI" id="CHEBI:57288"/>
        <dbReference type="ChEBI" id="CHEBI:74900"/>
        <dbReference type="ChEBI" id="CHEBI:82748"/>
        <dbReference type="ChEBI" id="CHEBI:456216"/>
    </reaction>
</comment>
<dbReference type="InterPro" id="IPR027417">
    <property type="entry name" value="P-loop_NTPase"/>
</dbReference>
<feature type="domain" description="TmcA/NAT10 N-terminal" evidence="13">
    <location>
        <begin position="8"/>
        <end position="102"/>
    </location>
</feature>
<comment type="catalytic activity">
    <reaction evidence="10">
        <text>a cytidine in tRNA + acetyl-CoA + ATP + H2O = an N(4)-acetylcytidine in tRNA + ADP + phosphate + CoA + H(+)</text>
        <dbReference type="Rhea" id="RHEA:53876"/>
        <dbReference type="Rhea" id="RHEA-COMP:13670"/>
        <dbReference type="Rhea" id="RHEA-COMP:13671"/>
        <dbReference type="ChEBI" id="CHEBI:15377"/>
        <dbReference type="ChEBI" id="CHEBI:15378"/>
        <dbReference type="ChEBI" id="CHEBI:30616"/>
        <dbReference type="ChEBI" id="CHEBI:43474"/>
        <dbReference type="ChEBI" id="CHEBI:57287"/>
        <dbReference type="ChEBI" id="CHEBI:57288"/>
        <dbReference type="ChEBI" id="CHEBI:74900"/>
        <dbReference type="ChEBI" id="CHEBI:82748"/>
        <dbReference type="ChEBI" id="CHEBI:456216"/>
    </reaction>
</comment>
<comment type="caution">
    <text evidence="16">The sequence shown here is derived from an EMBL/GenBank/DDBJ whole genome shotgun (WGS) entry which is preliminary data.</text>
</comment>
<gene>
    <name evidence="16" type="primary">Nat10</name>
    <name evidence="16" type="ORF">GWK47_004502</name>
</gene>
<dbReference type="CDD" id="cd04301">
    <property type="entry name" value="NAT_SF"/>
    <property type="match status" value="1"/>
</dbReference>
<dbReference type="PANTHER" id="PTHR10925">
    <property type="entry name" value="N-ACETYLTRANSFERASE 10"/>
    <property type="match status" value="1"/>
</dbReference>
<name>A0A8J4YSE3_CHIOP</name>
<evidence type="ECO:0000259" key="13">
    <source>
        <dbReference type="Pfam" id="PF08351"/>
    </source>
</evidence>
<reference evidence="16" key="1">
    <citation type="submission" date="2020-07" db="EMBL/GenBank/DDBJ databases">
        <title>The High-quality genome of the commercially important snow crab, Chionoecetes opilio.</title>
        <authorList>
            <person name="Jeong J.-H."/>
            <person name="Ryu S."/>
        </authorList>
    </citation>
    <scope>NUCLEOTIDE SEQUENCE</scope>
    <source>
        <strain evidence="16">MADBK_172401_WGS</strain>
        <tissue evidence="16">Digestive gland</tissue>
    </source>
</reference>
<dbReference type="EMBL" id="JACEEZ010005081">
    <property type="protein sequence ID" value="KAG0725900.1"/>
    <property type="molecule type" value="Genomic_DNA"/>
</dbReference>
<evidence type="ECO:0000256" key="7">
    <source>
        <dbReference type="ARBA" id="ARBA00023242"/>
    </source>
</evidence>
<evidence type="ECO:0000313" key="16">
    <source>
        <dbReference type="EMBL" id="KAG0725900.1"/>
    </source>
</evidence>
<comment type="function">
    <text evidence="10">RNA cytidine acetyltransferase with specificity toward both 18S rRNA and tRNAs. Catalyzes the formation of N(4)-acetylcytidine (ac4C) in 18S rRNA. Required for early nucleolar cleavages of precursor rRNA at sites A0, A1 and A2 during 18S rRNA synthesis. Catalyzes the formation of ac4C in serine and leucine tRNAs. Requires a tRNA-binding adapter protein for full tRNA acetyltransferase activity but not for 18S rRNA acetylation.</text>
</comment>
<dbReference type="Pfam" id="PF13718">
    <property type="entry name" value="GNAT_acetyltr_2"/>
    <property type="match status" value="2"/>
</dbReference>
<feature type="binding site" evidence="10">
    <location>
        <position position="363"/>
    </location>
    <ligand>
        <name>ATP</name>
        <dbReference type="ChEBI" id="CHEBI:30616"/>
    </ligand>
</feature>
<dbReference type="GO" id="GO:0005730">
    <property type="term" value="C:nucleolus"/>
    <property type="evidence" value="ECO:0007669"/>
    <property type="project" value="UniProtKB-SubCell"/>
</dbReference>
<evidence type="ECO:0000256" key="5">
    <source>
        <dbReference type="ARBA" id="ARBA00022741"/>
    </source>
</evidence>
<dbReference type="InterPro" id="IPR027992">
    <property type="entry name" value="tRNA_bind_dom"/>
</dbReference>
<dbReference type="InterPro" id="IPR033688">
    <property type="entry name" value="NAT10"/>
</dbReference>
<organism evidence="16 17">
    <name type="scientific">Chionoecetes opilio</name>
    <name type="common">Atlantic snow crab</name>
    <name type="synonym">Cancer opilio</name>
    <dbReference type="NCBI Taxonomy" id="41210"/>
    <lineage>
        <taxon>Eukaryota</taxon>
        <taxon>Metazoa</taxon>
        <taxon>Ecdysozoa</taxon>
        <taxon>Arthropoda</taxon>
        <taxon>Crustacea</taxon>
        <taxon>Multicrustacea</taxon>
        <taxon>Malacostraca</taxon>
        <taxon>Eumalacostraca</taxon>
        <taxon>Eucarida</taxon>
        <taxon>Decapoda</taxon>
        <taxon>Pleocyemata</taxon>
        <taxon>Brachyura</taxon>
        <taxon>Eubrachyura</taxon>
        <taxon>Majoidea</taxon>
        <taxon>Majidae</taxon>
        <taxon>Chionoecetes</taxon>
    </lineage>
</organism>
<feature type="binding site" evidence="10">
    <location>
        <position position="677"/>
    </location>
    <ligand>
        <name>acetyl-CoA</name>
        <dbReference type="ChEBI" id="CHEBI:57288"/>
    </ligand>
</feature>
<dbReference type="InterPro" id="IPR016181">
    <property type="entry name" value="Acyl_CoA_acyltransferase"/>
</dbReference>
<dbReference type="EMBL" id="JACEEZ010005081">
    <property type="protein sequence ID" value="KAG0725901.1"/>
    <property type="molecule type" value="Genomic_DNA"/>
</dbReference>
<comment type="subcellular location">
    <subcellularLocation>
        <location evidence="1 10">Nucleus</location>
        <location evidence="1 10">Nucleolus</location>
    </subcellularLocation>
</comment>
<dbReference type="Gene3D" id="3.40.50.300">
    <property type="entry name" value="P-loop containing nucleotide triphosphate hydrolases"/>
    <property type="match status" value="1"/>
</dbReference>
<dbReference type="OrthoDB" id="10067491at2759"/>
<dbReference type="HAMAP" id="MF_03211">
    <property type="entry name" value="RNA_acetyltr_Nat10"/>
    <property type="match status" value="1"/>
</dbReference>
<evidence type="ECO:0000256" key="3">
    <source>
        <dbReference type="ARBA" id="ARBA00022679"/>
    </source>
</evidence>
<dbReference type="EC" id="2.3.1.-" evidence="10"/>
<feature type="binding site" evidence="10">
    <location>
        <begin position="182"/>
        <end position="191"/>
    </location>
    <ligand>
        <name>ATP</name>
        <dbReference type="ChEBI" id="CHEBI:30616"/>
    </ligand>
</feature>
<feature type="domain" description="Possible tRNA binding" evidence="15">
    <location>
        <begin position="715"/>
        <end position="925"/>
    </location>
</feature>
<dbReference type="Proteomes" id="UP000770661">
    <property type="component" value="Unassembled WGS sequence"/>
</dbReference>
<feature type="region of interest" description="Disordered" evidence="11">
    <location>
        <begin position="923"/>
        <end position="948"/>
    </location>
</feature>
<evidence type="ECO:0000259" key="12">
    <source>
        <dbReference type="Pfam" id="PF05127"/>
    </source>
</evidence>
<dbReference type="GO" id="GO:0000049">
    <property type="term" value="F:tRNA binding"/>
    <property type="evidence" value="ECO:0007669"/>
    <property type="project" value="TreeGrafter"/>
</dbReference>
<feature type="binding site" evidence="10">
    <location>
        <begin position="579"/>
        <end position="581"/>
    </location>
    <ligand>
        <name>acetyl-CoA</name>
        <dbReference type="ChEBI" id="CHEBI:57288"/>
    </ligand>
</feature>
<protein>
    <recommendedName>
        <fullName evidence="9 10">RNA cytidine acetyltransferase</fullName>
        <ecNumber evidence="10">2.3.1.-</ecNumber>
    </recommendedName>
    <alternativeName>
        <fullName evidence="10">18S rRNA cytosine acetyltransferase</fullName>
    </alternativeName>
</protein>
<evidence type="ECO:0000256" key="11">
    <source>
        <dbReference type="SAM" id="MobiDB-lite"/>
    </source>
</evidence>
<dbReference type="GO" id="GO:0051391">
    <property type="term" value="P:tRNA acetylation"/>
    <property type="evidence" value="ECO:0007669"/>
    <property type="project" value="UniProtKB-UniRule"/>
</dbReference>
<keyword evidence="6 10" id="KW-0067">ATP-binding</keyword>
<dbReference type="InterPro" id="IPR013562">
    <property type="entry name" value="TmcA/NAT10_N"/>
</dbReference>